<evidence type="ECO:0000313" key="3">
    <source>
        <dbReference type="EMBL" id="MBM6738487.1"/>
    </source>
</evidence>
<evidence type="ECO:0000259" key="2">
    <source>
        <dbReference type="Pfam" id="PF08486"/>
    </source>
</evidence>
<organism evidence="3 4">
    <name type="scientific">Faecalicatena fissicatena</name>
    <dbReference type="NCBI Taxonomy" id="290055"/>
    <lineage>
        <taxon>Bacteria</taxon>
        <taxon>Bacillati</taxon>
        <taxon>Bacillota</taxon>
        <taxon>Clostridia</taxon>
        <taxon>Lachnospirales</taxon>
        <taxon>Lachnospiraceae</taxon>
        <taxon>Faecalicatena</taxon>
    </lineage>
</organism>
<keyword evidence="4" id="KW-1185">Reference proteome</keyword>
<dbReference type="EMBL" id="JACLYY010000009">
    <property type="protein sequence ID" value="MBM6738487.1"/>
    <property type="molecule type" value="Genomic_DNA"/>
</dbReference>
<accession>A0ABS2EA16</accession>
<name>A0ABS2EA16_9FIRM</name>
<reference evidence="3 4" key="1">
    <citation type="journal article" date="2021" name="Sci. Rep.">
        <title>The distribution of antibiotic resistance genes in chicken gut microbiota commensals.</title>
        <authorList>
            <person name="Juricova H."/>
            <person name="Matiasovicova J."/>
            <person name="Kubasova T."/>
            <person name="Cejkova D."/>
            <person name="Rychlik I."/>
        </authorList>
    </citation>
    <scope>NUCLEOTIDE SEQUENCE [LARGE SCALE GENOMIC DNA]</scope>
    <source>
        <strain evidence="3 4">An773</strain>
    </source>
</reference>
<protein>
    <recommendedName>
        <fullName evidence="2">Sporulation stage II protein D amidase enhancer LytB N-terminal domain-containing protein</fullName>
    </recommendedName>
</protein>
<comment type="caution">
    <text evidence="3">The sequence shown here is derived from an EMBL/GenBank/DDBJ whole genome shotgun (WGS) entry which is preliminary data.</text>
</comment>
<dbReference type="InterPro" id="IPR013693">
    <property type="entry name" value="SpoIID/LytB_N"/>
</dbReference>
<feature type="domain" description="Sporulation stage II protein D amidase enhancer LytB N-terminal" evidence="2">
    <location>
        <begin position="52"/>
        <end position="140"/>
    </location>
</feature>
<evidence type="ECO:0000313" key="4">
    <source>
        <dbReference type="Proteomes" id="UP000716906"/>
    </source>
</evidence>
<keyword evidence="1" id="KW-0472">Membrane</keyword>
<evidence type="ECO:0000256" key="1">
    <source>
        <dbReference type="SAM" id="Phobius"/>
    </source>
</evidence>
<proteinExistence type="predicted"/>
<dbReference type="Proteomes" id="UP000716906">
    <property type="component" value="Unassembled WGS sequence"/>
</dbReference>
<sequence>MRNRLKKIGCYIIIIVLLPYIVTVFMNGPAIPADTAVKTTCVKVKKDDTELELPLDEYCIGRMAKEIPADYEEEALKAQAVLVRTSVYKSIKEGGTQVLLEDDFWTEEEMRQQWGDSRYSGYHRKMEEAWDDTEGQVVMYGEDLANTPFTRLTNGNTRDGSEVLGSGDYPYLKIKDCPLDIESPEQIQTVTVDDMDAEVTAMDTAGYVTSVRVGQETVNGEEFRQTYGLASSCFILQKYDGKLRITTRGVGHGLGLSQYTANEMAKEGKDAAEILQYFFEGTEIREVAEIVTNSQDTE</sequence>
<keyword evidence="1" id="KW-1133">Transmembrane helix</keyword>
<dbReference type="Pfam" id="PF08486">
    <property type="entry name" value="SpoIID"/>
    <property type="match status" value="1"/>
</dbReference>
<feature type="transmembrane region" description="Helical" evidence="1">
    <location>
        <begin position="12"/>
        <end position="31"/>
    </location>
</feature>
<keyword evidence="1" id="KW-0812">Transmembrane</keyword>
<gene>
    <name evidence="3" type="ORF">H7U36_10315</name>
</gene>
<dbReference type="RefSeq" id="WP_138303669.1">
    <property type="nucleotide sequence ID" value="NZ_JACLYY010000009.1"/>
</dbReference>